<evidence type="ECO:0000313" key="6">
    <source>
        <dbReference type="Proteomes" id="UP001595969"/>
    </source>
</evidence>
<accession>A0ABV9MU56</accession>
<name>A0ABV9MU56_9ENTE</name>
<gene>
    <name evidence="5" type="ORF">ACFO5I_01005</name>
</gene>
<reference evidence="6" key="1">
    <citation type="journal article" date="2019" name="Int. J. Syst. Evol. Microbiol.">
        <title>The Global Catalogue of Microorganisms (GCM) 10K type strain sequencing project: providing services to taxonomists for standard genome sequencing and annotation.</title>
        <authorList>
            <consortium name="The Broad Institute Genomics Platform"/>
            <consortium name="The Broad Institute Genome Sequencing Center for Infectious Disease"/>
            <person name="Wu L."/>
            <person name="Ma J."/>
        </authorList>
    </citation>
    <scope>NUCLEOTIDE SEQUENCE [LARGE SCALE GENOMIC DNA]</scope>
    <source>
        <strain evidence="6">CGMCC 1.19032</strain>
    </source>
</reference>
<dbReference type="InterPro" id="IPR027417">
    <property type="entry name" value="P-loop_NTPase"/>
</dbReference>
<dbReference type="PROSITE" id="PS50893">
    <property type="entry name" value="ABC_TRANSPORTER_2"/>
    <property type="match status" value="1"/>
</dbReference>
<dbReference type="SUPFAM" id="SSF52540">
    <property type="entry name" value="P-loop containing nucleoside triphosphate hydrolases"/>
    <property type="match status" value="1"/>
</dbReference>
<proteinExistence type="predicted"/>
<protein>
    <submittedName>
        <fullName evidence="5">ATP-binding cassette domain-containing protein</fullName>
    </submittedName>
</protein>
<dbReference type="EMBL" id="JBHSGS010000007">
    <property type="protein sequence ID" value="MFC4718325.1"/>
    <property type="molecule type" value="Genomic_DNA"/>
</dbReference>
<comment type="caution">
    <text evidence="5">The sequence shown here is derived from an EMBL/GenBank/DDBJ whole genome shotgun (WGS) entry which is preliminary data.</text>
</comment>
<keyword evidence="1" id="KW-0813">Transport</keyword>
<evidence type="ECO:0000313" key="5">
    <source>
        <dbReference type="EMBL" id="MFC4718325.1"/>
    </source>
</evidence>
<dbReference type="PANTHER" id="PTHR42711">
    <property type="entry name" value="ABC TRANSPORTER ATP-BINDING PROTEIN"/>
    <property type="match status" value="1"/>
</dbReference>
<keyword evidence="6" id="KW-1185">Reference proteome</keyword>
<keyword evidence="2" id="KW-0547">Nucleotide-binding</keyword>
<sequence>MIHLKNVSKTYRVPIRKAGFKQAVAAFFKREYRQIDALKKISLQIETGEMVGYIGPNGAGKSTTIKILSGILAPDEGKITIAGLDPFTQRKQHAKNIGVVFGQRTQLWWDLPVGDSFELLKEIYKIPTAQYEQRLSEFIHLFELEDIIQRPVRQLSLGQRVRCDIAAALLHQPKVLFLDEPTIGLDAYSKQKVRAFIKQINQKYQVTVILTTHDMQDIEQIVSRVVLIGHGELLYDGKLDALVGKYGGPQRIQLQFQGELLSHASYTILEVTQRTAFLQVNTNLADVIRTLQQTIIIDHLEVFKPTIDDVILNLYQEYRV</sequence>
<evidence type="ECO:0000256" key="1">
    <source>
        <dbReference type="ARBA" id="ARBA00022448"/>
    </source>
</evidence>
<dbReference type="GO" id="GO:0005524">
    <property type="term" value="F:ATP binding"/>
    <property type="evidence" value="ECO:0007669"/>
    <property type="project" value="UniProtKB-KW"/>
</dbReference>
<evidence type="ECO:0000259" key="4">
    <source>
        <dbReference type="PROSITE" id="PS50893"/>
    </source>
</evidence>
<organism evidence="5 6">
    <name type="scientific">Enterococcus lemanii</name>
    <dbReference type="NCBI Taxonomy" id="1159752"/>
    <lineage>
        <taxon>Bacteria</taxon>
        <taxon>Bacillati</taxon>
        <taxon>Bacillota</taxon>
        <taxon>Bacilli</taxon>
        <taxon>Lactobacillales</taxon>
        <taxon>Enterococcaceae</taxon>
        <taxon>Enterococcus</taxon>
    </lineage>
</organism>
<evidence type="ECO:0000256" key="2">
    <source>
        <dbReference type="ARBA" id="ARBA00022741"/>
    </source>
</evidence>
<feature type="domain" description="ABC transporter" evidence="4">
    <location>
        <begin position="2"/>
        <end position="255"/>
    </location>
</feature>
<dbReference type="Gene3D" id="3.40.50.300">
    <property type="entry name" value="P-loop containing nucleotide triphosphate hydrolases"/>
    <property type="match status" value="1"/>
</dbReference>
<dbReference type="Pfam" id="PF00005">
    <property type="entry name" value="ABC_tran"/>
    <property type="match status" value="1"/>
</dbReference>
<dbReference type="Proteomes" id="UP001595969">
    <property type="component" value="Unassembled WGS sequence"/>
</dbReference>
<keyword evidence="3 5" id="KW-0067">ATP-binding</keyword>
<evidence type="ECO:0000256" key="3">
    <source>
        <dbReference type="ARBA" id="ARBA00022840"/>
    </source>
</evidence>
<dbReference type="RefSeq" id="WP_204654721.1">
    <property type="nucleotide sequence ID" value="NZ_JAFBFD010000036.1"/>
</dbReference>
<dbReference type="InterPro" id="IPR003593">
    <property type="entry name" value="AAA+_ATPase"/>
</dbReference>
<dbReference type="InterPro" id="IPR050763">
    <property type="entry name" value="ABC_transporter_ATP-binding"/>
</dbReference>
<dbReference type="PANTHER" id="PTHR42711:SF1">
    <property type="entry name" value="ABC-TRANSPORT PROTEIN, ATP-BINDING COMPONENT"/>
    <property type="match status" value="1"/>
</dbReference>
<dbReference type="SMART" id="SM00382">
    <property type="entry name" value="AAA"/>
    <property type="match status" value="1"/>
</dbReference>
<dbReference type="InterPro" id="IPR003439">
    <property type="entry name" value="ABC_transporter-like_ATP-bd"/>
</dbReference>